<keyword evidence="1" id="KW-0472">Membrane</keyword>
<organism evidence="2 3">
    <name type="scientific">Campylobacter blaseri</name>
    <dbReference type="NCBI Taxonomy" id="2042961"/>
    <lineage>
        <taxon>Bacteria</taxon>
        <taxon>Pseudomonadati</taxon>
        <taxon>Campylobacterota</taxon>
        <taxon>Epsilonproteobacteria</taxon>
        <taxon>Campylobacterales</taxon>
        <taxon>Campylobacteraceae</taxon>
        <taxon>Campylobacter</taxon>
    </lineage>
</organism>
<name>A0A2P8QZC2_9BACT</name>
<evidence type="ECO:0000313" key="2">
    <source>
        <dbReference type="EMBL" id="PSM51583.1"/>
    </source>
</evidence>
<sequence>MKLKQFIIYSLIYIGLVGVLVFVQNGTSYTTSILNMELTLPVALWFIIPLILFAIFSVLHILLNELSIFMERKAVRDDAGIYKEYAKEILLGTETDKSFKTDTFKISNEVTKFLSPWHDNPVDIEDKEIVEIIDMLKKINNKEVVDLKKYKLDNSNPIFIKNEFNKLESDNSYALEILKNKKELDDDLSKKAYEILLNSGTYEDIKKLDIEISQDDAKLIVNRYINKDNFILSSDDLYSLIEEIEISKKEYVKLAMDLNKKIEPDILVAMFNRLKNYDEKAMDAYLYLLYEFGMIDELKEIITYKDEGEYEKFEILLFLREAGKQIPASYFFR</sequence>
<dbReference type="EMBL" id="PDHH01000006">
    <property type="protein sequence ID" value="PSM51583.1"/>
    <property type="molecule type" value="Genomic_DNA"/>
</dbReference>
<comment type="caution">
    <text evidence="2">The sequence shown here is derived from an EMBL/GenBank/DDBJ whole genome shotgun (WGS) entry which is preliminary data.</text>
</comment>
<keyword evidence="1" id="KW-0812">Transmembrane</keyword>
<protein>
    <recommendedName>
        <fullName evidence="4">Uroporphyrinogen III synthase HEM4</fullName>
    </recommendedName>
</protein>
<evidence type="ECO:0000256" key="1">
    <source>
        <dbReference type="SAM" id="Phobius"/>
    </source>
</evidence>
<feature type="transmembrane region" description="Helical" evidence="1">
    <location>
        <begin position="43"/>
        <end position="63"/>
    </location>
</feature>
<keyword evidence="1" id="KW-1133">Transmembrane helix</keyword>
<evidence type="ECO:0008006" key="4">
    <source>
        <dbReference type="Google" id="ProtNLM"/>
    </source>
</evidence>
<feature type="transmembrane region" description="Helical" evidence="1">
    <location>
        <begin position="7"/>
        <end position="23"/>
    </location>
</feature>
<evidence type="ECO:0000313" key="3">
    <source>
        <dbReference type="Proteomes" id="UP000240535"/>
    </source>
</evidence>
<dbReference type="OrthoDB" id="5338103at2"/>
<dbReference type="RefSeq" id="WP_106872189.1">
    <property type="nucleotide sequence ID" value="NZ_CP053841.1"/>
</dbReference>
<reference evidence="3" key="1">
    <citation type="submission" date="2017-10" db="EMBL/GenBank/DDBJ databases">
        <title>Campylobacter species from seals.</title>
        <authorList>
            <person name="Gilbert M.J."/>
            <person name="Zomer A.L."/>
            <person name="Timmerman A.J."/>
            <person name="Duim B."/>
            <person name="Wagenaar J.A."/>
        </authorList>
    </citation>
    <scope>NUCLEOTIDE SEQUENCE [LARGE SCALE GENOMIC DNA]</scope>
    <source>
        <strain evidence="3">17S00004-5</strain>
    </source>
</reference>
<dbReference type="AlphaFoldDB" id="A0A2P8QZC2"/>
<gene>
    <name evidence="2" type="ORF">CQ405_07245</name>
</gene>
<dbReference type="Proteomes" id="UP000240535">
    <property type="component" value="Unassembled WGS sequence"/>
</dbReference>
<keyword evidence="3" id="KW-1185">Reference proteome</keyword>
<accession>A0A2P8QZC2</accession>
<proteinExistence type="predicted"/>